<reference evidence="3" key="1">
    <citation type="submission" date="2025-08" db="UniProtKB">
        <authorList>
            <consortium name="RefSeq"/>
        </authorList>
    </citation>
    <scope>IDENTIFICATION</scope>
    <source>
        <tissue evidence="3">Brain</tissue>
    </source>
</reference>
<feature type="compositionally biased region" description="Low complexity" evidence="1">
    <location>
        <begin position="250"/>
        <end position="267"/>
    </location>
</feature>
<evidence type="ECO:0000256" key="1">
    <source>
        <dbReference type="SAM" id="MobiDB-lite"/>
    </source>
</evidence>
<proteinExistence type="predicted"/>
<name>A0A8U0SIP6_MUSPF</name>
<evidence type="ECO:0000313" key="3">
    <source>
        <dbReference type="RefSeq" id="XP_044942437.1"/>
    </source>
</evidence>
<protein>
    <submittedName>
        <fullName evidence="3">Nuclear envelope integral membrane protein 2 isoform X4</fullName>
    </submittedName>
</protein>
<gene>
    <name evidence="3" type="primary">NEMP2</name>
</gene>
<dbReference type="CTD" id="100131211"/>
<dbReference type="RefSeq" id="XP_044942437.1">
    <property type="nucleotide sequence ID" value="XM_045086502.1"/>
</dbReference>
<feature type="compositionally biased region" description="Low complexity" evidence="1">
    <location>
        <begin position="333"/>
        <end position="349"/>
    </location>
</feature>
<feature type="region of interest" description="Disordered" evidence="1">
    <location>
        <begin position="333"/>
        <end position="355"/>
    </location>
</feature>
<feature type="compositionally biased region" description="Basic residues" evidence="1">
    <location>
        <begin position="232"/>
        <end position="241"/>
    </location>
</feature>
<keyword evidence="2" id="KW-1185">Reference proteome</keyword>
<sequence>MQVYSNILSSLAKRKIRRRLTAHRNGVLAGCGRTSERGPEVWEVTGAGVRVNTLPEHQAPGGETSRTFSPGAAALVVPGVTSTSFLPAAWQVGAAIAGGGRRRAPGRRVRGFATAKRRPGARLGLWTPRSTPGPHRSGCPARLPRAAGAVGAAWEPGRTPRLSPSRRPSASSCSRGRRASWRTARALGPETPRPGPSFRPMSPRVQPARGARARRSRSRPRRRGRVPGLATWRHRVRRRRRPDGLLEGDSLGSAAARSARLPSCAASENRRLRSLTPRPGIFLRPRRSLGPLPRDGEKRGSRTHRPRLPAPDGAPGRRAAGLLVLPDSCDAAPPAARADPAALPARGPRSASGRTLPLTARWGRRCRISGICGDGGIRMKRGRTRRAAPTWGQERPRWVPAIGQVRV</sequence>
<organism evidence="2 3">
    <name type="scientific">Mustela putorius furo</name>
    <name type="common">European domestic ferret</name>
    <name type="synonym">Mustela furo</name>
    <dbReference type="NCBI Taxonomy" id="9669"/>
    <lineage>
        <taxon>Eukaryota</taxon>
        <taxon>Metazoa</taxon>
        <taxon>Chordata</taxon>
        <taxon>Craniata</taxon>
        <taxon>Vertebrata</taxon>
        <taxon>Euteleostomi</taxon>
        <taxon>Mammalia</taxon>
        <taxon>Eutheria</taxon>
        <taxon>Laurasiatheria</taxon>
        <taxon>Carnivora</taxon>
        <taxon>Caniformia</taxon>
        <taxon>Musteloidea</taxon>
        <taxon>Mustelidae</taxon>
        <taxon>Mustelinae</taxon>
        <taxon>Mustela</taxon>
    </lineage>
</organism>
<dbReference type="GeneID" id="101683595"/>
<feature type="compositionally biased region" description="Low complexity" evidence="1">
    <location>
        <begin position="156"/>
        <end position="174"/>
    </location>
</feature>
<dbReference type="Proteomes" id="UP000000715">
    <property type="component" value="Unplaced"/>
</dbReference>
<feature type="region of interest" description="Disordered" evidence="1">
    <location>
        <begin position="147"/>
        <end position="319"/>
    </location>
</feature>
<feature type="compositionally biased region" description="Low complexity" evidence="1">
    <location>
        <begin position="310"/>
        <end position="319"/>
    </location>
</feature>
<dbReference type="AlphaFoldDB" id="A0A8U0SIP6"/>
<accession>A0A8U0SIP6</accession>
<evidence type="ECO:0000313" key="2">
    <source>
        <dbReference type="Proteomes" id="UP000000715"/>
    </source>
</evidence>
<feature type="compositionally biased region" description="Basic residues" evidence="1">
    <location>
        <begin position="211"/>
        <end position="225"/>
    </location>
</feature>